<evidence type="ECO:0000313" key="3">
    <source>
        <dbReference type="Proteomes" id="UP001596220"/>
    </source>
</evidence>
<name>A0ABW1P8B8_9PSEU</name>
<gene>
    <name evidence="2" type="ORF">ACFP3R_20305</name>
</gene>
<sequence length="196" mass="21682">MTGHPTNPASTALEPSAEQDVAVLLALLDAEPAAVRRTPWTWAALSHEEAAALRRTMRRWVADYNLVHAVSSRELIPDCWPQHPGLVHDLAVMVWVYYDSHHDRRTTPLMAGDYHLRYLPGFRSRLDHWLGSDPTSCRAGQHPASWRTSPGETLRPVDRHQLVDADDDSSATRSSFGFTATGEPPNVGSASASVSR</sequence>
<dbReference type="EMBL" id="JBHSQO010000020">
    <property type="protein sequence ID" value="MFC6091620.1"/>
    <property type="molecule type" value="Genomic_DNA"/>
</dbReference>
<evidence type="ECO:0000256" key="1">
    <source>
        <dbReference type="SAM" id="MobiDB-lite"/>
    </source>
</evidence>
<protein>
    <recommendedName>
        <fullName evidence="4">DUF4274 domain-containing protein</fullName>
    </recommendedName>
</protein>
<comment type="caution">
    <text evidence="2">The sequence shown here is derived from an EMBL/GenBank/DDBJ whole genome shotgun (WGS) entry which is preliminary data.</text>
</comment>
<dbReference type="Proteomes" id="UP001596220">
    <property type="component" value="Unassembled WGS sequence"/>
</dbReference>
<evidence type="ECO:0000313" key="2">
    <source>
        <dbReference type="EMBL" id="MFC6091620.1"/>
    </source>
</evidence>
<keyword evidence="3" id="KW-1185">Reference proteome</keyword>
<dbReference type="RefSeq" id="WP_380637895.1">
    <property type="nucleotide sequence ID" value="NZ_JBHSQO010000020.1"/>
</dbReference>
<reference evidence="3" key="1">
    <citation type="journal article" date="2019" name="Int. J. Syst. Evol. Microbiol.">
        <title>The Global Catalogue of Microorganisms (GCM) 10K type strain sequencing project: providing services to taxonomists for standard genome sequencing and annotation.</title>
        <authorList>
            <consortium name="The Broad Institute Genomics Platform"/>
            <consortium name="The Broad Institute Genome Sequencing Center for Infectious Disease"/>
            <person name="Wu L."/>
            <person name="Ma J."/>
        </authorList>
    </citation>
    <scope>NUCLEOTIDE SEQUENCE [LARGE SCALE GENOMIC DNA]</scope>
    <source>
        <strain evidence="3">CGMCC 4.7246</strain>
    </source>
</reference>
<organism evidence="2 3">
    <name type="scientific">Saccharothrix lopnurensis</name>
    <dbReference type="NCBI Taxonomy" id="1670621"/>
    <lineage>
        <taxon>Bacteria</taxon>
        <taxon>Bacillati</taxon>
        <taxon>Actinomycetota</taxon>
        <taxon>Actinomycetes</taxon>
        <taxon>Pseudonocardiales</taxon>
        <taxon>Pseudonocardiaceae</taxon>
        <taxon>Saccharothrix</taxon>
    </lineage>
</organism>
<feature type="region of interest" description="Disordered" evidence="1">
    <location>
        <begin position="137"/>
        <end position="196"/>
    </location>
</feature>
<accession>A0ABW1P8B8</accession>
<evidence type="ECO:0008006" key="4">
    <source>
        <dbReference type="Google" id="ProtNLM"/>
    </source>
</evidence>
<proteinExistence type="predicted"/>